<reference evidence="1" key="1">
    <citation type="submission" date="2023-04" db="EMBL/GenBank/DDBJ databases">
        <title>A chromosome-level genome assembly of the parasitoid wasp Eretmocerus hayati.</title>
        <authorList>
            <person name="Zhong Y."/>
            <person name="Liu S."/>
            <person name="Liu Y."/>
        </authorList>
    </citation>
    <scope>NUCLEOTIDE SEQUENCE</scope>
    <source>
        <strain evidence="1">ZJU_SS_LIU_2023</strain>
    </source>
</reference>
<accession>A0ACC2N1C0</accession>
<evidence type="ECO:0000313" key="2">
    <source>
        <dbReference type="Proteomes" id="UP001239111"/>
    </source>
</evidence>
<dbReference type="EMBL" id="CM056744">
    <property type="protein sequence ID" value="KAJ8664907.1"/>
    <property type="molecule type" value="Genomic_DNA"/>
</dbReference>
<name>A0ACC2N1C0_9HYME</name>
<organism evidence="1 2">
    <name type="scientific">Eretmocerus hayati</name>
    <dbReference type="NCBI Taxonomy" id="131215"/>
    <lineage>
        <taxon>Eukaryota</taxon>
        <taxon>Metazoa</taxon>
        <taxon>Ecdysozoa</taxon>
        <taxon>Arthropoda</taxon>
        <taxon>Hexapoda</taxon>
        <taxon>Insecta</taxon>
        <taxon>Pterygota</taxon>
        <taxon>Neoptera</taxon>
        <taxon>Endopterygota</taxon>
        <taxon>Hymenoptera</taxon>
        <taxon>Apocrita</taxon>
        <taxon>Proctotrupomorpha</taxon>
        <taxon>Chalcidoidea</taxon>
        <taxon>Aphelinidae</taxon>
        <taxon>Aphelininae</taxon>
        <taxon>Eretmocerus</taxon>
    </lineage>
</organism>
<proteinExistence type="predicted"/>
<protein>
    <submittedName>
        <fullName evidence="1">Uncharacterized protein</fullName>
    </submittedName>
</protein>
<comment type="caution">
    <text evidence="1">The sequence shown here is derived from an EMBL/GenBank/DDBJ whole genome shotgun (WGS) entry which is preliminary data.</text>
</comment>
<gene>
    <name evidence="1" type="ORF">QAD02_006569</name>
</gene>
<sequence length="353" mass="37407">MIRNTLIPLILQEPLDSGELQGRGLDLDYNNLDRPKRSYGDEEDDFNVLEPDTHDSAPSAGGFLNRARTDIENEANRFVDNESEHLKETIAEKAENVKGEGEKKVDKVVNYVESQGDDAINKTVNMVGNTYKSVANTGFDYLASIGLSKSITDNLSNFTNLLINSGQEIAQDVGHSVVQSSSNVLKSAGEGLVSDSVDTAENAGIEETDVVANSAKETVHGVLNIDGTKLKDAAVDFAKGSVDTGRDATKGVIKSVSNAAGNLTSGALAVGVNAAESVGQLVINKASDVAKDHIGISPNIVNAVEEDLKSFFEGAGDDVKDVAEAAISGVKDSVDKKYGRRVDHVADSIKSRI</sequence>
<keyword evidence="2" id="KW-1185">Reference proteome</keyword>
<dbReference type="Proteomes" id="UP001239111">
    <property type="component" value="Chromosome 4"/>
</dbReference>
<evidence type="ECO:0000313" key="1">
    <source>
        <dbReference type="EMBL" id="KAJ8664907.1"/>
    </source>
</evidence>